<accession>A0A1V5ZQR8</accession>
<gene>
    <name evidence="1" type="ORF">BWY04_00385</name>
</gene>
<reference evidence="1" key="1">
    <citation type="submission" date="2017-02" db="EMBL/GenBank/DDBJ databases">
        <title>Delving into the versatile metabolic prowess of the omnipresent phylum Bacteroidetes.</title>
        <authorList>
            <person name="Nobu M.K."/>
            <person name="Mei R."/>
            <person name="Narihiro T."/>
            <person name="Kuroda K."/>
            <person name="Liu W.-T."/>
        </authorList>
    </citation>
    <scope>NUCLEOTIDE SEQUENCE</scope>
    <source>
        <strain evidence="1">ADurb.Bin160</strain>
    </source>
</reference>
<protein>
    <submittedName>
        <fullName evidence="1">Uncharacterized protein</fullName>
    </submittedName>
</protein>
<dbReference type="EMBL" id="MWDB01000005">
    <property type="protein sequence ID" value="OQB42164.1"/>
    <property type="molecule type" value="Genomic_DNA"/>
</dbReference>
<name>A0A1V5ZQR8_9BACT</name>
<proteinExistence type="predicted"/>
<dbReference type="Proteomes" id="UP000485621">
    <property type="component" value="Unassembled WGS sequence"/>
</dbReference>
<comment type="caution">
    <text evidence="1">The sequence shown here is derived from an EMBL/GenBank/DDBJ whole genome shotgun (WGS) entry which is preliminary data.</text>
</comment>
<evidence type="ECO:0000313" key="1">
    <source>
        <dbReference type="EMBL" id="OQB42164.1"/>
    </source>
</evidence>
<sequence>MSMFPKKYINKNKNIQRSSFPSSKFIYSRALSADQKVHPGALFLIFMKDYISKMSLWGSDGLDFDINFALSSNWYSKLNRNNVNLKQLQLDLKKQVKQNIKFLEKLGFSFFINENHFVVDEKFYIFLREVFVNLYKD</sequence>
<dbReference type="AlphaFoldDB" id="A0A1V5ZQR8"/>
<organism evidence="1">
    <name type="scientific">candidate division CPR1 bacterium ADurb.Bin160</name>
    <dbReference type="NCBI Taxonomy" id="1852826"/>
    <lineage>
        <taxon>Bacteria</taxon>
        <taxon>candidate division CPR1</taxon>
    </lineage>
</organism>